<dbReference type="RefSeq" id="WP_131277730.1">
    <property type="nucleotide sequence ID" value="NZ_JAPEQW010000015.1"/>
</dbReference>
<sequence length="68" mass="7787">MRQAWKDYIQINGYVSYAGDFKGESCWAECLQLIGIGFPPADSKALHIYSFYLLESKDSAEKQQHLLL</sequence>
<accession>A0ABT3NK69</accession>
<reference evidence="1 2" key="1">
    <citation type="submission" date="2022-11" db="EMBL/GenBank/DDBJ databases">
        <title>Acinetobacter entericus sp. nov., isolated from the gut of the plastic-eating larvae of the Coleoptera insect Zophobas atratus.</title>
        <authorList>
            <person name="Dong X."/>
            <person name="Yang Y."/>
        </authorList>
    </citation>
    <scope>NUCLEOTIDE SEQUENCE [LARGE SCALE GENOMIC DNA]</scope>
    <source>
        <strain evidence="1 2">BIT-DXN8</strain>
    </source>
</reference>
<gene>
    <name evidence="1" type="ORF">OKC24_12475</name>
</gene>
<dbReference type="EMBL" id="JAPEQW010000015">
    <property type="protein sequence ID" value="MCW8039957.1"/>
    <property type="molecule type" value="Genomic_DNA"/>
</dbReference>
<comment type="caution">
    <text evidence="1">The sequence shown here is derived from an EMBL/GenBank/DDBJ whole genome shotgun (WGS) entry which is preliminary data.</text>
</comment>
<organism evidence="1 2">
    <name type="scientific">Acinetobacter entericus</name>
    <dbReference type="NCBI Taxonomy" id="2989714"/>
    <lineage>
        <taxon>Bacteria</taxon>
        <taxon>Pseudomonadati</taxon>
        <taxon>Pseudomonadota</taxon>
        <taxon>Gammaproteobacteria</taxon>
        <taxon>Moraxellales</taxon>
        <taxon>Moraxellaceae</taxon>
        <taxon>Acinetobacter</taxon>
    </lineage>
</organism>
<protein>
    <submittedName>
        <fullName evidence="1">Uncharacterized protein</fullName>
    </submittedName>
</protein>
<name>A0ABT3NK69_9GAMM</name>
<proteinExistence type="predicted"/>
<dbReference type="Proteomes" id="UP001209682">
    <property type="component" value="Unassembled WGS sequence"/>
</dbReference>
<evidence type="ECO:0000313" key="2">
    <source>
        <dbReference type="Proteomes" id="UP001209682"/>
    </source>
</evidence>
<evidence type="ECO:0000313" key="1">
    <source>
        <dbReference type="EMBL" id="MCW8039957.1"/>
    </source>
</evidence>
<keyword evidence="2" id="KW-1185">Reference proteome</keyword>